<reference evidence="1" key="1">
    <citation type="submission" date="2018-09" db="EMBL/GenBank/DDBJ databases">
        <title>A genomic encyclopedia of anaerobic methanotrophic archaea.</title>
        <authorList>
            <person name="Skennerton C.T."/>
            <person name="Chadwick G.L."/>
            <person name="Laso-Perez R."/>
            <person name="Leu A.O."/>
            <person name="Speth D.R."/>
            <person name="Yu H."/>
            <person name="Morgan-Lang C."/>
            <person name="Hatzenpichler R."/>
            <person name="Goudeau D."/>
            <person name="Malmstrom R."/>
            <person name="Woyke T."/>
            <person name="Hallam S."/>
            <person name="Tyson G.W."/>
            <person name="Wegener G."/>
            <person name="Boetius A."/>
            <person name="Orphan V.J."/>
        </authorList>
    </citation>
    <scope>NUCLEOTIDE SEQUENCE</scope>
    <source>
        <strain evidence="1">CONS3730D10UFb2</strain>
    </source>
</reference>
<dbReference type="EMBL" id="QYBA01000023">
    <property type="protein sequence ID" value="TKY92406.1"/>
    <property type="molecule type" value="Genomic_DNA"/>
</dbReference>
<evidence type="ECO:0000313" key="2">
    <source>
        <dbReference type="Proteomes" id="UP000315423"/>
    </source>
</evidence>
<gene>
    <name evidence="1" type="primary">smc</name>
    <name evidence="1" type="ORF">C5S46_00765</name>
</gene>
<organism evidence="1 2">
    <name type="scientific">Candidatus Methanomarinus sp</name>
    <dbReference type="NCBI Taxonomy" id="3386244"/>
    <lineage>
        <taxon>Archaea</taxon>
        <taxon>Methanobacteriati</taxon>
        <taxon>Methanobacteriota</taxon>
        <taxon>Stenosarchaea group</taxon>
        <taxon>Methanomicrobia</taxon>
        <taxon>Methanosarcinales</taxon>
        <taxon>ANME-2 cluster</taxon>
        <taxon>Candidatus Methanocomedenaceae</taxon>
        <taxon>Candidatus Methanomarinus</taxon>
    </lineage>
</organism>
<comment type="caution">
    <text evidence="1">The sequence shown here is derived from an EMBL/GenBank/DDBJ whole genome shotgun (WGS) entry which is preliminary data.</text>
</comment>
<evidence type="ECO:0000313" key="1">
    <source>
        <dbReference type="EMBL" id="TKY92406.1"/>
    </source>
</evidence>
<name>A0AC61SCT6_9EURY</name>
<accession>A0AC61SCT6</accession>
<sequence length="1173" mass="134838">MHIKEIEFQNFKSFGKNIKIPFFDGFTTISGPNGSGKSNIVDGILFCLGLSSSRTLRAEKLTDLIYNGDKAKKPDFARVTIRFDNSDREMPVDLDEVNITRKIRQTESGYYSYYYFNDRPVTLSDIHTYLAKARITPEGYNVIMQGDVTRITEMTPTERRKIIDEIAGVAEFDHKKDQAMNELEIVRERIERVDIILEEVDIQRDKLQKERDQALKYQGLIEERTRFEGYVLLSKLNNANKELEKIIQHINSLMEAGSDIEELLLLKKEKMSELESKLEQMNQQITRMGEDEQISIKRQIEEIKGEISLSNNTITLTESEITDIDSQRRRGLVEIDNSKEKMAELASKIQQEHVHKEGINSEIEDQRTRLLVLRSKIAEVDSKFVQTRDELTLIKNNLEDARNHKNELMRSEDRILDAMRRRSAEIRDIEDEIAESRSKIKSADDDREDAILEMQELEQQIKELEKDNDDLEFNHSQLKGVLKDLDDTLRELQQQYMKAQARIRAAKEISGYSGAVEKILKAREYRELPGIYGTIAQLGKVDHKYAAALGIAAGGRMQSIVVDTDEDGARAIQFLKNRRYGRATFLPLNKIVGSSGYRDISDMVGVIDYAINLVEFEEKFERVFHYVFRDTLIVEDMDAARRLMGGLRMVTLEGELVEKSGAMTGGSRARSVLSFADAQEDKITGLAEQITEYESRRSKLINQTDTTEGHISTVQKEIRDIETNIAKKQMEISEINTRGERLTSLITLKEVELKEKEEGRGKLSEEMESIEDAKQVIESEITGLTVQAGELEEQLKGSEVPELNEQVQRIEDEIKRLEMRIRDVDANINAFNTESSYADDKNKQTMTRITELDSRKQELKQKIEQLTTRINELESGLNEKLLREQELDKDLADMRKCREDLSKEYTKSQKQYDEIKVQQESSQRQMIALTATRDALIEQISEFTTELEKRGVDMSDEVPGLEEVQIRIDSINRAMLKLEPVNMRSIDEYEEVERRSTDLRSRRDILENERNEILIRIKRYEQMKKQSFMDCFDGINLYFTGIFNELSDGPGELVLENPDDPFAGGLTIKAQPRDKTLQRMEAMSGGEKSLTALAFIFAIQGYRPAPFYAFDEIDMFLDGVNAERVAQRLKKANEYAQFIVVSLRKPMIQAAERTIGVAMQEGNISSITGVKLN</sequence>
<proteinExistence type="predicted"/>
<protein>
    <submittedName>
        <fullName evidence="1">Chromosome segregation protein SMC</fullName>
    </submittedName>
</protein>
<dbReference type="Proteomes" id="UP000315423">
    <property type="component" value="Unassembled WGS sequence"/>
</dbReference>